<dbReference type="PANTHER" id="PTHR43737:SF1">
    <property type="entry name" value="DUF1501 DOMAIN-CONTAINING PROTEIN"/>
    <property type="match status" value="1"/>
</dbReference>
<name>A0A517ZS82_9PLAN</name>
<evidence type="ECO:0000313" key="2">
    <source>
        <dbReference type="Proteomes" id="UP000319383"/>
    </source>
</evidence>
<dbReference type="InterPro" id="IPR006311">
    <property type="entry name" value="TAT_signal"/>
</dbReference>
<dbReference type="SUPFAM" id="SSF53649">
    <property type="entry name" value="Alkaline phosphatase-like"/>
    <property type="match status" value="1"/>
</dbReference>
<evidence type="ECO:0000313" key="1">
    <source>
        <dbReference type="EMBL" id="QDU45265.1"/>
    </source>
</evidence>
<reference evidence="1 2" key="1">
    <citation type="submission" date="2019-02" db="EMBL/GenBank/DDBJ databases">
        <title>Deep-cultivation of Planctomycetes and their phenomic and genomic characterization uncovers novel biology.</title>
        <authorList>
            <person name="Wiegand S."/>
            <person name="Jogler M."/>
            <person name="Boedeker C."/>
            <person name="Pinto D."/>
            <person name="Vollmers J."/>
            <person name="Rivas-Marin E."/>
            <person name="Kohn T."/>
            <person name="Peeters S.H."/>
            <person name="Heuer A."/>
            <person name="Rast P."/>
            <person name="Oberbeckmann S."/>
            <person name="Bunk B."/>
            <person name="Jeske O."/>
            <person name="Meyerdierks A."/>
            <person name="Storesund J.E."/>
            <person name="Kallscheuer N."/>
            <person name="Luecker S."/>
            <person name="Lage O.M."/>
            <person name="Pohl T."/>
            <person name="Merkel B.J."/>
            <person name="Hornburger P."/>
            <person name="Mueller R.-W."/>
            <person name="Bruemmer F."/>
            <person name="Labrenz M."/>
            <person name="Spormann A.M."/>
            <person name="Op den Camp H."/>
            <person name="Overmann J."/>
            <person name="Amann R."/>
            <person name="Jetten M.S.M."/>
            <person name="Mascher T."/>
            <person name="Medema M.H."/>
            <person name="Devos D.P."/>
            <person name="Kaster A.-K."/>
            <person name="Ovreas L."/>
            <person name="Rohde M."/>
            <person name="Galperin M.Y."/>
            <person name="Jogler C."/>
        </authorList>
    </citation>
    <scope>NUCLEOTIDE SEQUENCE [LARGE SCALE GENOMIC DNA]</scope>
    <source>
        <strain evidence="1 2">Mal52</strain>
    </source>
</reference>
<dbReference type="PROSITE" id="PS51318">
    <property type="entry name" value="TAT"/>
    <property type="match status" value="1"/>
</dbReference>
<dbReference type="Pfam" id="PF07394">
    <property type="entry name" value="DUF1501"/>
    <property type="match status" value="1"/>
</dbReference>
<keyword evidence="2" id="KW-1185">Reference proteome</keyword>
<proteinExistence type="predicted"/>
<dbReference type="KEGG" id="sdyn:Mal52_37570"/>
<dbReference type="InterPro" id="IPR010869">
    <property type="entry name" value="DUF1501"/>
</dbReference>
<dbReference type="Gene3D" id="3.40.720.10">
    <property type="entry name" value="Alkaline Phosphatase, subunit A"/>
    <property type="match status" value="1"/>
</dbReference>
<dbReference type="AlphaFoldDB" id="A0A517ZS82"/>
<dbReference type="EMBL" id="CP036276">
    <property type="protein sequence ID" value="QDU45265.1"/>
    <property type="molecule type" value="Genomic_DNA"/>
</dbReference>
<gene>
    <name evidence="1" type="ORF">Mal52_37570</name>
</gene>
<organism evidence="1 2">
    <name type="scientific">Symmachiella dynata</name>
    <dbReference type="NCBI Taxonomy" id="2527995"/>
    <lineage>
        <taxon>Bacteria</taxon>
        <taxon>Pseudomonadati</taxon>
        <taxon>Planctomycetota</taxon>
        <taxon>Planctomycetia</taxon>
        <taxon>Planctomycetales</taxon>
        <taxon>Planctomycetaceae</taxon>
        <taxon>Symmachiella</taxon>
    </lineage>
</organism>
<dbReference type="Proteomes" id="UP000319383">
    <property type="component" value="Chromosome"/>
</dbReference>
<protein>
    <recommendedName>
        <fullName evidence="3">Sulfatase</fullName>
    </recommendedName>
</protein>
<dbReference type="InterPro" id="IPR017850">
    <property type="entry name" value="Alkaline_phosphatase_core_sf"/>
</dbReference>
<dbReference type="PANTHER" id="PTHR43737">
    <property type="entry name" value="BLL7424 PROTEIN"/>
    <property type="match status" value="1"/>
</dbReference>
<accession>A0A517ZS82</accession>
<evidence type="ECO:0008006" key="3">
    <source>
        <dbReference type="Google" id="ProtNLM"/>
    </source>
</evidence>
<dbReference type="RefSeq" id="WP_145377659.1">
    <property type="nucleotide sequence ID" value="NZ_CP036276.1"/>
</dbReference>
<sequence>MSINNAQPSRRDFFSWSAAGIGAVALTDLLARDGALADESGKPPGPIQHHPAAARRVIHIVLNGGLSQVDSFDHKPALEQWNGKPLDSEERPDVFFGKVGNLRKSDWQFAPRGESGLLISNLFPHLAEMADELTVIRSMTAETSNHTPATFQEHTGFRLNGFPVMGAWLSYGLGSESDDLPGFVVIPDTRGVPAGGSINWTNGFLPVRHQGTTLRSTGTAIDDLFPARPVSATTEQASRELLETLNRRHLASRDGNDELAARMRSYQLAAKMQLAVPEVSALESESQHTQEMYGLGGKETNDFGRSCLLTRRLLERGVRFVQLFSGGAFGSPRINWDGHEDMVRNHTREATRIDQPVAALLRDLRQRGLLDDTLVLFTSEFGRTPFTQSDAGVLGRGRDHNQYGFSVWMAGGGLKHGIAHGATDEFGLRSVENIATWHDFHATVLHLLGINHERLTYYNNGIDRRLTDVSGEVIEDVLG</sequence>